<evidence type="ECO:0000256" key="6">
    <source>
        <dbReference type="ARBA" id="ARBA00024195"/>
    </source>
</evidence>
<feature type="domain" description="Peptidase S1" evidence="7">
    <location>
        <begin position="51"/>
        <end position="319"/>
    </location>
</feature>
<dbReference type="InterPro" id="IPR043504">
    <property type="entry name" value="Peptidase_S1_PA_chymotrypsin"/>
</dbReference>
<evidence type="ECO:0000256" key="1">
    <source>
        <dbReference type="ARBA" id="ARBA00022729"/>
    </source>
</evidence>
<reference evidence="8" key="2">
    <citation type="journal article" date="2015" name="Gigascience">
        <title>Reconstructing a comprehensive transcriptome assembly of a white-pupal translocated strain of the pest fruit fly Bactrocera cucurbitae.</title>
        <authorList>
            <person name="Sim S.B."/>
            <person name="Calla B."/>
            <person name="Hall B."/>
            <person name="DeRego T."/>
            <person name="Geib S.M."/>
        </authorList>
    </citation>
    <scope>NUCLEOTIDE SEQUENCE</scope>
</reference>
<dbReference type="GO" id="GO:0004252">
    <property type="term" value="F:serine-type endopeptidase activity"/>
    <property type="evidence" value="ECO:0007669"/>
    <property type="project" value="InterPro"/>
</dbReference>
<organism evidence="8">
    <name type="scientific">Zeugodacus cucurbitae</name>
    <name type="common">Melon fruit fly</name>
    <name type="synonym">Bactrocera cucurbitae</name>
    <dbReference type="NCBI Taxonomy" id="28588"/>
    <lineage>
        <taxon>Eukaryota</taxon>
        <taxon>Metazoa</taxon>
        <taxon>Ecdysozoa</taxon>
        <taxon>Arthropoda</taxon>
        <taxon>Hexapoda</taxon>
        <taxon>Insecta</taxon>
        <taxon>Pterygota</taxon>
        <taxon>Neoptera</taxon>
        <taxon>Endopterygota</taxon>
        <taxon>Diptera</taxon>
        <taxon>Brachycera</taxon>
        <taxon>Muscomorpha</taxon>
        <taxon>Tephritoidea</taxon>
        <taxon>Tephritidae</taxon>
        <taxon>Zeugodacus</taxon>
        <taxon>Zeugodacus</taxon>
    </lineage>
</organism>
<keyword evidence="3" id="KW-0865">Zymogen</keyword>
<dbReference type="InterPro" id="IPR009003">
    <property type="entry name" value="Peptidase_S1_PA"/>
</dbReference>
<dbReference type="OrthoDB" id="9981647at2759"/>
<keyword evidence="8" id="KW-0378">Hydrolase</keyword>
<dbReference type="Gene3D" id="2.40.10.10">
    <property type="entry name" value="Trypsin-like serine proteases"/>
    <property type="match status" value="2"/>
</dbReference>
<gene>
    <name evidence="8" type="primary">ea_44</name>
    <name evidence="8" type="ORF">g.5303</name>
</gene>
<dbReference type="InterPro" id="IPR001314">
    <property type="entry name" value="Peptidase_S1A"/>
</dbReference>
<keyword evidence="1" id="KW-0732">Signal</keyword>
<evidence type="ECO:0000256" key="3">
    <source>
        <dbReference type="ARBA" id="ARBA00023145"/>
    </source>
</evidence>
<protein>
    <submittedName>
        <fullName evidence="8">Serine protease easter</fullName>
    </submittedName>
</protein>
<dbReference type="AlphaFoldDB" id="A0A0A1WQQ0"/>
<keyword evidence="5" id="KW-0325">Glycoprotein</keyword>
<evidence type="ECO:0000259" key="7">
    <source>
        <dbReference type="PROSITE" id="PS50240"/>
    </source>
</evidence>
<dbReference type="GO" id="GO:0006508">
    <property type="term" value="P:proteolysis"/>
    <property type="evidence" value="ECO:0007669"/>
    <property type="project" value="UniProtKB-KW"/>
</dbReference>
<comment type="similarity">
    <text evidence="6">Belongs to the peptidase S1 family. CLIP subfamily.</text>
</comment>
<proteinExistence type="inferred from homology"/>
<dbReference type="SMART" id="SM00020">
    <property type="entry name" value="Tryp_SPc"/>
    <property type="match status" value="1"/>
</dbReference>
<name>A0A0A1WQQ0_ZEUCU</name>
<dbReference type="InterPro" id="IPR001254">
    <property type="entry name" value="Trypsin_dom"/>
</dbReference>
<dbReference type="PRINTS" id="PR00722">
    <property type="entry name" value="CHYMOTRYPSIN"/>
</dbReference>
<keyword evidence="8" id="KW-0645">Protease</keyword>
<reference evidence="8" key="1">
    <citation type="submission" date="2014-11" db="EMBL/GenBank/DDBJ databases">
        <authorList>
            <person name="Geib S."/>
        </authorList>
    </citation>
    <scope>NUCLEOTIDE SEQUENCE</scope>
</reference>
<dbReference type="PROSITE" id="PS50240">
    <property type="entry name" value="TRYPSIN_DOM"/>
    <property type="match status" value="1"/>
</dbReference>
<evidence type="ECO:0000256" key="2">
    <source>
        <dbReference type="ARBA" id="ARBA00022837"/>
    </source>
</evidence>
<dbReference type="EMBL" id="GBXI01013100">
    <property type="protein sequence ID" value="JAD01192.1"/>
    <property type="molecule type" value="Transcribed_RNA"/>
</dbReference>
<dbReference type="FunFam" id="2.40.10.10:FF:000028">
    <property type="entry name" value="Serine protease easter"/>
    <property type="match status" value="1"/>
</dbReference>
<evidence type="ECO:0000256" key="4">
    <source>
        <dbReference type="ARBA" id="ARBA00023157"/>
    </source>
</evidence>
<dbReference type="SUPFAM" id="SSF50494">
    <property type="entry name" value="Trypsin-like serine proteases"/>
    <property type="match status" value="1"/>
</dbReference>
<dbReference type="Pfam" id="PF00089">
    <property type="entry name" value="Trypsin"/>
    <property type="match status" value="1"/>
</dbReference>
<dbReference type="GeneID" id="105216418"/>
<sequence>MDIEKIIVFFIYCGFSAIESFKWISLDDSKSLRSTLPKAGECGKIPLSSRIFGGSETLIDEFPWTAMLVYENRDLVKSTYCGGSLINTFFVLTAASCVDDNLNREMGWLFKEVRLGEWDISTPDDCEPNGKRAAFCAPPPITRTLANKFVHPEFDIKKQSNNIALLQLMDRVEYTDFISPICLPLEKGQDLLGYADATAEVTGWGKTQKAASSPVKLKANVEIRKLVECVDQMIRAGVENSITYSSNQQACAMGADTNACKGDTGGPLMIRDTQNGKEAYYLIGIVSFGFDTKTCKTKGNPSIFTRVAPYLHWIKETISST</sequence>
<evidence type="ECO:0000313" key="8">
    <source>
        <dbReference type="EMBL" id="JAD01192.1"/>
    </source>
</evidence>
<dbReference type="CDD" id="cd00190">
    <property type="entry name" value="Tryp_SPc"/>
    <property type="match status" value="1"/>
</dbReference>
<keyword evidence="2" id="KW-0106">Calcium</keyword>
<dbReference type="InterPro" id="IPR051487">
    <property type="entry name" value="Ser/Thr_Proteases_Immune/Dev"/>
</dbReference>
<accession>A0A0A1WQQ0</accession>
<dbReference type="PANTHER" id="PTHR24256">
    <property type="entry name" value="TRYPTASE-RELATED"/>
    <property type="match status" value="1"/>
</dbReference>
<evidence type="ECO:0000256" key="5">
    <source>
        <dbReference type="ARBA" id="ARBA00023180"/>
    </source>
</evidence>
<keyword evidence="4" id="KW-1015">Disulfide bond</keyword>